<dbReference type="EMBL" id="JAMDNP010000119">
    <property type="protein sequence ID" value="MCY9764800.1"/>
    <property type="molecule type" value="Genomic_DNA"/>
</dbReference>
<feature type="region of interest" description="Disordered" evidence="1">
    <location>
        <begin position="124"/>
        <end position="171"/>
    </location>
</feature>
<feature type="compositionally biased region" description="Basic and acidic residues" evidence="1">
    <location>
        <begin position="151"/>
        <end position="171"/>
    </location>
</feature>
<organism evidence="5 6">
    <name type="scientific">Paenibacillus alvei</name>
    <name type="common">Bacillus alvei</name>
    <dbReference type="NCBI Taxonomy" id="44250"/>
    <lineage>
        <taxon>Bacteria</taxon>
        <taxon>Bacillati</taxon>
        <taxon>Bacillota</taxon>
        <taxon>Bacilli</taxon>
        <taxon>Bacillales</taxon>
        <taxon>Paenibacillaceae</taxon>
        <taxon>Paenibacillus</taxon>
    </lineage>
</organism>
<comment type="caution">
    <text evidence="5">The sequence shown here is derived from an EMBL/GenBank/DDBJ whole genome shotgun (WGS) entry which is preliminary data.</text>
</comment>
<evidence type="ECO:0000313" key="4">
    <source>
        <dbReference type="EMBL" id="MCY9764800.1"/>
    </source>
</evidence>
<reference evidence="5 6" key="1">
    <citation type="submission" date="2020-05" db="EMBL/GenBank/DDBJ databases">
        <title>Whole genome sequencing and identification of novel metabolites from Paenibacillus alvei strain JR949.</title>
        <authorList>
            <person name="Rajendhran J."/>
            <person name="Sree Pranav P."/>
            <person name="Mahalakshmi B."/>
            <person name="Karthikeyan R."/>
        </authorList>
    </citation>
    <scope>NUCLEOTIDE SEQUENCE [LARGE SCALE GENOMIC DNA]</scope>
    <source>
        <strain evidence="5 6">JR949</strain>
    </source>
</reference>
<evidence type="ECO:0000259" key="3">
    <source>
        <dbReference type="Pfam" id="PF09524"/>
    </source>
</evidence>
<evidence type="ECO:0000313" key="6">
    <source>
        <dbReference type="Proteomes" id="UP000552038"/>
    </source>
</evidence>
<accession>A0AAP6ZYU2</accession>
<dbReference type="EMBL" id="JABFOR010000025">
    <property type="protein sequence ID" value="NOJ72453.1"/>
    <property type="molecule type" value="Genomic_DNA"/>
</dbReference>
<sequence length="346" mass="39761">MNSPKGKSGFVRIENKILDEVIRRDFTKRQKDILLFIWRLSYGCRRDVAYIPKLKDFTLCGVGKGHIGAELRELEQCKVITRNNNEYRFNEEYDFWQITPVRGWDGDRFNELIHLNIVESKKQSKKVTETGTTDDDESQDVSHQNGDFVDDEKSPKQEPDNDGKVTETVTNDEKKLLKQGREVTETVTTTPLKPLGDAGYSRSTDILQTLIITDSKDIVETVVSYLNLKTGKSFNHKSKETVKYINGRLSEGRTLEDFKYVIDVKVAEWLHKPDMAVYLRPNTLFRPSNFENYLNQAPPTKTVVQGNSRAERNKALLQQKMAEVQQRDREGNTEFIGGYLNGVPND</sequence>
<proteinExistence type="predicted"/>
<evidence type="ECO:0000256" key="1">
    <source>
        <dbReference type="SAM" id="MobiDB-lite"/>
    </source>
</evidence>
<dbReference type="GO" id="GO:0006260">
    <property type="term" value="P:DNA replication"/>
    <property type="evidence" value="ECO:0007669"/>
    <property type="project" value="InterPro"/>
</dbReference>
<name>A0AAP6ZYU2_PAEAL</name>
<evidence type="ECO:0000313" key="5">
    <source>
        <dbReference type="EMBL" id="NOJ72453.1"/>
    </source>
</evidence>
<evidence type="ECO:0000259" key="2">
    <source>
        <dbReference type="Pfam" id="PF04492"/>
    </source>
</evidence>
<dbReference type="AlphaFoldDB" id="A0AAP6ZYU2"/>
<keyword evidence="7" id="KW-1185">Reference proteome</keyword>
<dbReference type="InterPro" id="IPR036388">
    <property type="entry name" value="WH-like_DNA-bd_sf"/>
</dbReference>
<dbReference type="InterPro" id="IPR011741">
    <property type="entry name" value="Phg_2220_C"/>
</dbReference>
<protein>
    <submittedName>
        <fullName evidence="4">Conserved phage C-terminal domain-containing protein</fullName>
    </submittedName>
    <submittedName>
        <fullName evidence="5">Replication protein</fullName>
    </submittedName>
</protein>
<dbReference type="Pfam" id="PF09524">
    <property type="entry name" value="Phg_2220_C"/>
    <property type="match status" value="1"/>
</dbReference>
<dbReference type="Proteomes" id="UP000552038">
    <property type="component" value="Unassembled WGS sequence"/>
</dbReference>
<gene>
    <name evidence="5" type="ORF">HMI46_18050</name>
    <name evidence="4" type="ORF">M5X12_30365</name>
</gene>
<feature type="domain" description="Phage conserved hypothetical protein C-terminal" evidence="3">
    <location>
        <begin position="222"/>
        <end position="295"/>
    </location>
</feature>
<dbReference type="NCBIfam" id="TIGR02220">
    <property type="entry name" value="phg_TIGR02220"/>
    <property type="match status" value="1"/>
</dbReference>
<dbReference type="RefSeq" id="WP_171417981.1">
    <property type="nucleotide sequence ID" value="NZ_JABFOR010000025.1"/>
</dbReference>
<reference evidence="4 7" key="2">
    <citation type="submission" date="2022-05" db="EMBL/GenBank/DDBJ databases">
        <title>Genome Sequencing of Bee-Associated Microbes.</title>
        <authorList>
            <person name="Dunlap C."/>
        </authorList>
    </citation>
    <scope>NUCLEOTIDE SEQUENCE [LARGE SCALE GENOMIC DNA]</scope>
    <source>
        <strain evidence="4 7">NRRL B-04010</strain>
    </source>
</reference>
<dbReference type="Pfam" id="PF04492">
    <property type="entry name" value="Phage_rep_O"/>
    <property type="match status" value="1"/>
</dbReference>
<evidence type="ECO:0000313" key="7">
    <source>
        <dbReference type="Proteomes" id="UP001527181"/>
    </source>
</evidence>
<dbReference type="InterPro" id="IPR006497">
    <property type="entry name" value="Phage_lambda_VrpO_N"/>
</dbReference>
<feature type="domain" description="Bacteriophage lambda Replication protein O N-terminal" evidence="2">
    <location>
        <begin position="7"/>
        <end position="96"/>
    </location>
</feature>
<dbReference type="Proteomes" id="UP001527181">
    <property type="component" value="Unassembled WGS sequence"/>
</dbReference>
<dbReference type="Gene3D" id="1.10.10.10">
    <property type="entry name" value="Winged helix-like DNA-binding domain superfamily/Winged helix DNA-binding domain"/>
    <property type="match status" value="1"/>
</dbReference>